<reference evidence="1 2" key="1">
    <citation type="submission" date="2017-09" db="EMBL/GenBank/DDBJ databases">
        <title>Comparative genomics of rhizobia isolated from Phaseolus vulgaris in China.</title>
        <authorList>
            <person name="Tong W."/>
        </authorList>
    </citation>
    <scope>NUCLEOTIDE SEQUENCE [LARGE SCALE GENOMIC DNA]</scope>
    <source>
        <strain evidence="1 2">PCH1</strain>
    </source>
</reference>
<evidence type="ECO:0000313" key="2">
    <source>
        <dbReference type="Proteomes" id="UP000220353"/>
    </source>
</evidence>
<dbReference type="Proteomes" id="UP000220353">
    <property type="component" value="Unassembled WGS sequence"/>
</dbReference>
<comment type="caution">
    <text evidence="1">The sequence shown here is derived from an EMBL/GenBank/DDBJ whole genome shotgun (WGS) entry which is preliminary data.</text>
</comment>
<proteinExistence type="predicted"/>
<sequence length="109" mass="12170">MSVFQNKAVRLMATFEEGSLSDLVERQRKLLLSALELYRAIGGSFEQLEAVVMRDESEIPRRVDLVVGELMGELAAIGYLYDLDIMQAAHNTLDRRRQETAALAVDLAG</sequence>
<protein>
    <submittedName>
        <fullName evidence="1">Uncharacterized protein</fullName>
    </submittedName>
</protein>
<accession>A0A2A6M6Q7</accession>
<dbReference type="AlphaFoldDB" id="A0A2A6M6Q7"/>
<organism evidence="1 2">
    <name type="scientific">Rhizobium fredii</name>
    <name type="common">Sinorhizobium fredii</name>
    <dbReference type="NCBI Taxonomy" id="380"/>
    <lineage>
        <taxon>Bacteria</taxon>
        <taxon>Pseudomonadati</taxon>
        <taxon>Pseudomonadota</taxon>
        <taxon>Alphaproteobacteria</taxon>
        <taxon>Hyphomicrobiales</taxon>
        <taxon>Rhizobiaceae</taxon>
        <taxon>Sinorhizobium/Ensifer group</taxon>
        <taxon>Sinorhizobium</taxon>
    </lineage>
</organism>
<gene>
    <name evidence="1" type="ORF">CO661_02485</name>
</gene>
<name>A0A2A6M6Q7_RHIFR</name>
<evidence type="ECO:0000313" key="1">
    <source>
        <dbReference type="EMBL" id="PDT50501.1"/>
    </source>
</evidence>
<dbReference type="EMBL" id="NWTC01000001">
    <property type="protein sequence ID" value="PDT50501.1"/>
    <property type="molecule type" value="Genomic_DNA"/>
</dbReference>